<dbReference type="PROSITE" id="PS51900">
    <property type="entry name" value="CB"/>
    <property type="match status" value="1"/>
</dbReference>
<keyword evidence="3 5" id="KW-0238">DNA-binding</keyword>
<dbReference type="InterPro" id="IPR011010">
    <property type="entry name" value="DNA_brk_join_enz"/>
</dbReference>
<dbReference type="Proteomes" id="UP001254848">
    <property type="component" value="Unassembled WGS sequence"/>
</dbReference>
<dbReference type="PROSITE" id="PS51898">
    <property type="entry name" value="TYR_RECOMBINASE"/>
    <property type="match status" value="1"/>
</dbReference>
<proteinExistence type="inferred from homology"/>
<keyword evidence="2" id="KW-0229">DNA integration</keyword>
<dbReference type="PANTHER" id="PTHR30349:SF64">
    <property type="entry name" value="PROPHAGE INTEGRASE INTD-RELATED"/>
    <property type="match status" value="1"/>
</dbReference>
<name>A0ABU3P3L2_9FIRM</name>
<dbReference type="SUPFAM" id="SSF56349">
    <property type="entry name" value="DNA breaking-rejoining enzymes"/>
    <property type="match status" value="1"/>
</dbReference>
<evidence type="ECO:0000313" key="8">
    <source>
        <dbReference type="EMBL" id="MDT8903265.1"/>
    </source>
</evidence>
<evidence type="ECO:0000256" key="1">
    <source>
        <dbReference type="ARBA" id="ARBA00008857"/>
    </source>
</evidence>
<dbReference type="Pfam" id="PF14659">
    <property type="entry name" value="Phage_int_SAM_3"/>
    <property type="match status" value="1"/>
</dbReference>
<dbReference type="InterPro" id="IPR044068">
    <property type="entry name" value="CB"/>
</dbReference>
<sequence>MPKKRVNNTGSVYHESGRGYRAQVSLEDGRRVSKRFSDSDLGQQQAYDWLHEQLHHISKGVFVAPTDITLGEWLLEWLEIYSKQNVRQRTFERYVSLAKHVNPIAGYRLQDLKPTHFQKLYVSLGHYSGETRKKVHNILHAALKQAIHDKLLPYNPMEGVTPPKVVRKEVITFSKEEMEALLGYAKTHRWYPALLLAAHTGMRLGEVLGLRWQDADFNDRCIYVRQTLQHPSTGIKFEPPKSKASRRKISIPEETVATLREHHRQCMEDLILRNNPHGLYFTANNGSPIQPKNFERWWAKLQLRINDEWQELDKQREELLAKKISAKSQEYREIVAKQKVAQEKHHKKFHAFRHTHATDLLASGENIMDVARRLGHSKASTTLDLYGHAIPANDQRIAEKVGKLYKL</sequence>
<dbReference type="Gene3D" id="1.10.443.10">
    <property type="entry name" value="Intergrase catalytic core"/>
    <property type="match status" value="1"/>
</dbReference>
<evidence type="ECO:0000259" key="7">
    <source>
        <dbReference type="PROSITE" id="PS51900"/>
    </source>
</evidence>
<comment type="similarity">
    <text evidence="1">Belongs to the 'phage' integrase family.</text>
</comment>
<comment type="caution">
    <text evidence="8">The sequence shown here is derived from an EMBL/GenBank/DDBJ whole genome shotgun (WGS) entry which is preliminary data.</text>
</comment>
<evidence type="ECO:0000256" key="4">
    <source>
        <dbReference type="ARBA" id="ARBA00023172"/>
    </source>
</evidence>
<dbReference type="CDD" id="cd01189">
    <property type="entry name" value="INT_ICEBs1_C_like"/>
    <property type="match status" value="1"/>
</dbReference>
<dbReference type="RefSeq" id="WP_413781725.1">
    <property type="nucleotide sequence ID" value="NZ_JAUOZS010000001.1"/>
</dbReference>
<dbReference type="InterPro" id="IPR013762">
    <property type="entry name" value="Integrase-like_cat_sf"/>
</dbReference>
<feature type="domain" description="Core-binding (CB)" evidence="7">
    <location>
        <begin position="68"/>
        <end position="147"/>
    </location>
</feature>
<evidence type="ECO:0000313" key="9">
    <source>
        <dbReference type="Proteomes" id="UP001254848"/>
    </source>
</evidence>
<feature type="domain" description="Tyr recombinase" evidence="6">
    <location>
        <begin position="168"/>
        <end position="399"/>
    </location>
</feature>
<dbReference type="InterPro" id="IPR050090">
    <property type="entry name" value="Tyrosine_recombinase_XerCD"/>
</dbReference>
<evidence type="ECO:0000256" key="5">
    <source>
        <dbReference type="PROSITE-ProRule" id="PRU01248"/>
    </source>
</evidence>
<dbReference type="InterPro" id="IPR004107">
    <property type="entry name" value="Integrase_SAM-like_N"/>
</dbReference>
<evidence type="ECO:0000259" key="6">
    <source>
        <dbReference type="PROSITE" id="PS51898"/>
    </source>
</evidence>
<gene>
    <name evidence="8" type="ORF">Q4T40_18675</name>
</gene>
<dbReference type="Gene3D" id="1.10.150.130">
    <property type="match status" value="1"/>
</dbReference>
<dbReference type="PANTHER" id="PTHR30349">
    <property type="entry name" value="PHAGE INTEGRASE-RELATED"/>
    <property type="match status" value="1"/>
</dbReference>
<protein>
    <submittedName>
        <fullName evidence="8">Site-specific integrase</fullName>
    </submittedName>
</protein>
<reference evidence="8 9" key="1">
    <citation type="submission" date="2023-07" db="EMBL/GenBank/DDBJ databases">
        <title>The novel representative of Negativicutes class, Anaeroselena agilis gen. nov. sp. nov.</title>
        <authorList>
            <person name="Prokofeva M.I."/>
            <person name="Elcheninov A.G."/>
            <person name="Klyukina A."/>
            <person name="Kublanov I.V."/>
            <person name="Frolov E.N."/>
            <person name="Podosokorskaya O.A."/>
        </authorList>
    </citation>
    <scope>NUCLEOTIDE SEQUENCE [LARGE SCALE GENOMIC DNA]</scope>
    <source>
        <strain evidence="8 9">4137-cl</strain>
    </source>
</reference>
<dbReference type="InterPro" id="IPR002104">
    <property type="entry name" value="Integrase_catalytic"/>
</dbReference>
<keyword evidence="4" id="KW-0233">DNA recombination</keyword>
<evidence type="ECO:0000256" key="2">
    <source>
        <dbReference type="ARBA" id="ARBA00022908"/>
    </source>
</evidence>
<keyword evidence="9" id="KW-1185">Reference proteome</keyword>
<dbReference type="InterPro" id="IPR010998">
    <property type="entry name" value="Integrase_recombinase_N"/>
</dbReference>
<dbReference type="EMBL" id="JAUOZS010000001">
    <property type="protein sequence ID" value="MDT8903265.1"/>
    <property type="molecule type" value="Genomic_DNA"/>
</dbReference>
<dbReference type="Pfam" id="PF00589">
    <property type="entry name" value="Phage_integrase"/>
    <property type="match status" value="2"/>
</dbReference>
<evidence type="ECO:0000256" key="3">
    <source>
        <dbReference type="ARBA" id="ARBA00023125"/>
    </source>
</evidence>
<accession>A0ABU3P3L2</accession>
<organism evidence="8 9">
    <name type="scientific">Anaeroselena agilis</name>
    <dbReference type="NCBI Taxonomy" id="3063788"/>
    <lineage>
        <taxon>Bacteria</taxon>
        <taxon>Bacillati</taxon>
        <taxon>Bacillota</taxon>
        <taxon>Negativicutes</taxon>
        <taxon>Acetonemataceae</taxon>
        <taxon>Anaeroselena</taxon>
    </lineage>
</organism>